<reference evidence="1 2" key="1">
    <citation type="submission" date="2018-07" db="EMBL/GenBank/DDBJ databases">
        <title>Complete genome sequencing of Ornithinimicrobium sp. AMA3305.</title>
        <authorList>
            <person name="Bae J.-W."/>
        </authorList>
    </citation>
    <scope>NUCLEOTIDE SEQUENCE [LARGE SCALE GENOMIC DNA]</scope>
    <source>
        <strain evidence="1 2">AMA3305</strain>
    </source>
</reference>
<sequence>MSLSRALGAPGRAADSLVAGLADLDPRAAQAVGLPTDRLWADPGPDAVETRADLARTALADLHATGVQTGPAEVLRRALTERLTSDLELHDSGFTPGLVAPLASPAHAVLSGLESAVREPDRLLEGLAEVPAALGAYAERLEAAAAHGYVAPARQSRTLAAQLLRWADPAADDRLGRLLTRTGAPEGSAPHTRLERAREACRDLASWLLTAHAPRGSATDAVGAGLYRTTAGAFLGTEVDLDETYAYGWELLDELTARAEGLALALGCSGLAEAEALLDARPEGLVPVGPELVAWVEERTARAARTLDGVVLDVPAAIPLEAVLAAPGSGSIYYSPPDPAGTRPGRVVWSTPTGAQRVPVWREVSTVLHEGVPGHHLQHAVTAATTTLHPWQRHLCHVHGHAEGWAHYVEGRAGAWGLLEDPAEQLGTVLAQRWRAARIVVDMGLHLDLPVPANPFTQATRWEPGVGVEVLTQAAGCDEETARFEVVRYLGWPGQALAFALGARLWEDAREAALTRGLDEHAFHAQALSLGPMGMAPLRATLAEAARA</sequence>
<dbReference type="RefSeq" id="WP_114927517.1">
    <property type="nucleotide sequence ID" value="NZ_CP031229.1"/>
</dbReference>
<proteinExistence type="predicted"/>
<dbReference type="KEGG" id="orn:DV701_06080"/>
<dbReference type="OrthoDB" id="9760040at2"/>
<keyword evidence="2" id="KW-1185">Reference proteome</keyword>
<dbReference type="AlphaFoldDB" id="A0A345NL44"/>
<dbReference type="PANTHER" id="PTHR33361:SF2">
    <property type="entry name" value="DUF885 DOMAIN-CONTAINING PROTEIN"/>
    <property type="match status" value="1"/>
</dbReference>
<evidence type="ECO:0000313" key="1">
    <source>
        <dbReference type="EMBL" id="AXH95752.1"/>
    </source>
</evidence>
<dbReference type="Proteomes" id="UP000253790">
    <property type="component" value="Chromosome"/>
</dbReference>
<dbReference type="InterPro" id="IPR010281">
    <property type="entry name" value="DUF885"/>
</dbReference>
<protein>
    <submittedName>
        <fullName evidence="1">DUF885 domain-containing protein</fullName>
    </submittedName>
</protein>
<name>A0A345NL44_9MICO</name>
<dbReference type="EMBL" id="CP031229">
    <property type="protein sequence ID" value="AXH95752.1"/>
    <property type="molecule type" value="Genomic_DNA"/>
</dbReference>
<evidence type="ECO:0000313" key="2">
    <source>
        <dbReference type="Proteomes" id="UP000253790"/>
    </source>
</evidence>
<gene>
    <name evidence="1" type="ORF">DV701_06080</name>
</gene>
<dbReference type="Pfam" id="PF05960">
    <property type="entry name" value="DUF885"/>
    <property type="match status" value="1"/>
</dbReference>
<dbReference type="PANTHER" id="PTHR33361">
    <property type="entry name" value="GLR0591 PROTEIN"/>
    <property type="match status" value="1"/>
</dbReference>
<accession>A0A345NL44</accession>
<organism evidence="1 2">
    <name type="scientific">Ornithinimicrobium avium</name>
    <dbReference type="NCBI Taxonomy" id="2283195"/>
    <lineage>
        <taxon>Bacteria</taxon>
        <taxon>Bacillati</taxon>
        <taxon>Actinomycetota</taxon>
        <taxon>Actinomycetes</taxon>
        <taxon>Micrococcales</taxon>
        <taxon>Ornithinimicrobiaceae</taxon>
        <taxon>Ornithinimicrobium</taxon>
    </lineage>
</organism>